<dbReference type="InterPro" id="IPR014001">
    <property type="entry name" value="Helicase_ATP-bd"/>
</dbReference>
<dbReference type="eggNOG" id="COG0553">
    <property type="taxonomic scope" value="Bacteria"/>
</dbReference>
<dbReference type="InterPro" id="IPR049730">
    <property type="entry name" value="SNF2/RAD54-like_C"/>
</dbReference>
<organism evidence="5 6">
    <name type="scientific">Aliivibrio salmonicida (strain LFI1238)</name>
    <name type="common">Vibrio salmonicida (strain LFI1238)</name>
    <dbReference type="NCBI Taxonomy" id="316275"/>
    <lineage>
        <taxon>Bacteria</taxon>
        <taxon>Pseudomonadati</taxon>
        <taxon>Pseudomonadota</taxon>
        <taxon>Gammaproteobacteria</taxon>
        <taxon>Vibrionales</taxon>
        <taxon>Vibrionaceae</taxon>
        <taxon>Aliivibrio</taxon>
    </lineage>
</organism>
<keyword evidence="1" id="KW-0378">Hydrolase</keyword>
<dbReference type="PANTHER" id="PTHR10799">
    <property type="entry name" value="SNF2/RAD54 HELICASE FAMILY"/>
    <property type="match status" value="1"/>
</dbReference>
<evidence type="ECO:0000256" key="2">
    <source>
        <dbReference type="ARBA" id="ARBA00022806"/>
    </source>
</evidence>
<feature type="domain" description="Helicase ATP-binding" evidence="3">
    <location>
        <begin position="846"/>
        <end position="1003"/>
    </location>
</feature>
<name>B6EHF2_ALISL</name>
<evidence type="ECO:0000259" key="3">
    <source>
        <dbReference type="PROSITE" id="PS51192"/>
    </source>
</evidence>
<keyword evidence="6" id="KW-1185">Reference proteome</keyword>
<dbReference type="InterPro" id="IPR000330">
    <property type="entry name" value="SNF2_N"/>
</dbReference>
<dbReference type="HOGENOM" id="CLU_000315_21_7_6"/>
<dbReference type="CDD" id="cd18793">
    <property type="entry name" value="SF2_C_SNF"/>
    <property type="match status" value="1"/>
</dbReference>
<dbReference type="EMBL" id="FM178379">
    <property type="protein sequence ID" value="CAQ80731.1"/>
    <property type="molecule type" value="Genomic_DNA"/>
</dbReference>
<dbReference type="Proteomes" id="UP000001730">
    <property type="component" value="Chromosome 1"/>
</dbReference>
<gene>
    <name evidence="5" type="ordered locus">VSAL_I3047</name>
</gene>
<proteinExistence type="predicted"/>
<evidence type="ECO:0000313" key="5">
    <source>
        <dbReference type="EMBL" id="CAQ80731.1"/>
    </source>
</evidence>
<evidence type="ECO:0000313" key="6">
    <source>
        <dbReference type="Proteomes" id="UP000001730"/>
    </source>
</evidence>
<dbReference type="Pfam" id="PF00176">
    <property type="entry name" value="SNF2-rel_dom"/>
    <property type="match status" value="1"/>
</dbReference>
<dbReference type="GO" id="GO:0004386">
    <property type="term" value="F:helicase activity"/>
    <property type="evidence" value="ECO:0007669"/>
    <property type="project" value="UniProtKB-KW"/>
</dbReference>
<dbReference type="Gene3D" id="3.40.50.10810">
    <property type="entry name" value="Tandem AAA-ATPase domain"/>
    <property type="match status" value="1"/>
</dbReference>
<dbReference type="SMART" id="SM00490">
    <property type="entry name" value="HELICc"/>
    <property type="match status" value="1"/>
</dbReference>
<dbReference type="SMART" id="SM00487">
    <property type="entry name" value="DEXDc"/>
    <property type="match status" value="1"/>
</dbReference>
<dbReference type="InterPro" id="IPR001650">
    <property type="entry name" value="Helicase_C-like"/>
</dbReference>
<dbReference type="InterPro" id="IPR038718">
    <property type="entry name" value="SNF2-like_sf"/>
</dbReference>
<dbReference type="Pfam" id="PF00271">
    <property type="entry name" value="Helicase_C"/>
    <property type="match status" value="1"/>
</dbReference>
<accession>B6EHF2</accession>
<dbReference type="InterPro" id="IPR027417">
    <property type="entry name" value="P-loop_NTPase"/>
</dbReference>
<reference evidence="5 6" key="1">
    <citation type="journal article" date="2008" name="BMC Genomics">
        <title>The genome sequence of the fish pathogen Aliivibrio salmonicida strain LFI1238 shows extensive evidence of gene decay.</title>
        <authorList>
            <person name="Hjerde E."/>
            <person name="Lorentzen M.S."/>
            <person name="Holden M.T."/>
            <person name="Seeger K."/>
            <person name="Paulsen S."/>
            <person name="Bason N."/>
            <person name="Churcher C."/>
            <person name="Harris D."/>
            <person name="Norbertczak H."/>
            <person name="Quail M.A."/>
            <person name="Sanders S."/>
            <person name="Thurston S."/>
            <person name="Parkhill J."/>
            <person name="Willassen N.P."/>
            <person name="Thomson N.R."/>
        </authorList>
    </citation>
    <scope>NUCLEOTIDE SEQUENCE [LARGE SCALE GENOMIC DNA]</scope>
    <source>
        <strain evidence="5 6">LFI1238</strain>
    </source>
</reference>
<feature type="domain" description="Helicase C-terminal" evidence="4">
    <location>
        <begin position="1121"/>
        <end position="1279"/>
    </location>
</feature>
<sequence length="1284" mass="145103">MYIHLYLRALMPLTVINPNTPNHIALYAALLCSQNTLNKVKKAMMQILAEPESPQSELNFTQALSDLCQQKMMYQEGNKLCFTPQGLTRALLAFGEVNNTQLEDLVESNIDNPKAPYVGLFAVASDYDWLMDLLHELNNPSDIGLAFDILCSDPISWQLNDRVWVNLFAQVMMVNWYKLLNDRPNKMEFTTAIEVMDEWRINQFGVNFQFDKWCFAPRIKSDYLLSASHFDSTYLRHRDAFRPINSDKISFTQLCDLALVSVLDPSLTSATKAKMSMAFYSMPELSTQYWRASINLITASDSVLAHYFEDPELWLDSLVDSRGQVAWGRMLIESIIAYRLRDNTNVWIGLMTLARTSEMRSLLDHPDNFALAQVAKNALTRLLDQDNPLIHVASPWQQWLTRIDGTLNPIAVKQERLIWQLDPLASKVEAKIQAKSKRGWSQGRKVPLEKFGYKHKEILSTSDTTILSAASYEGMIWGGGSKITKPVAHALCDADNLYDHQGEQVSFYRETPLLVWRTEGAELAFEAYPYYSERTCTQSWLHQSNDSVFRFIDAPEQISEFLEELRVRDPHFPATQTAELIAVLGEHVHWFDIDEQRGTVTRGECVAEPQLWLAWNGISLDVAIEYGSLDNKVSWSPGKGNEWESGFDGIWYQRDLANEKHHAKLLVKELGLEKNSTFTWQIEGESALELITKIDGELSANLHWKADSQQVKVIGVDDFSMSINQKQNWFEVNGRVQIDSDLEMDLRQLLAHHRTGFVSSDNSSLTLLISDQLRRQLSLLDSLVDDDQLVDLRMAYPLQKLVESMAANSDDAWDKLVEEWRVKPELDAELLAPLRDYQKESVEWAAHLSQHGFGACLADDMGLGKTLQGLTLLSHYRAQGPSMVVCPKSVLTNWQQEAERFTPQLVMIDLEACDDRLTAIKAAGPNDVVVLSYGLVTRLAEALNEVEWNCAVLDEAQQIKNPQAKRSKVVFGLEAAHRFALSGTPVENHLVELWSLFSFLNPGLLGDLKSFRSKYSQAAKQQQDMLRLKALVSPFIMRRTKTEVLTELPAKTEVVHHVELSNKERTAYEAVRKESLANLKSASSRGVVEVFAALTKLRQICCDVSLVFDSMQGEASTKLSEAQSLIEEALDGDHKVLVFSQFVGVLKRFSAQLTESNISFSYLDGKLSTKQRQAAIDSFKDGTNSVFLISLKAGGTGLNLTEADTVIHIDPWWNPAVEDQASDRAYRMGQQKPVTVYRLVTKDTIEEKIIALHHDKRDLADQVLSATSSSRTLDPQQLLGLLEG</sequence>
<dbReference type="GO" id="GO:0016787">
    <property type="term" value="F:hydrolase activity"/>
    <property type="evidence" value="ECO:0007669"/>
    <property type="project" value="UniProtKB-KW"/>
</dbReference>
<protein>
    <submittedName>
        <fullName evidence="5">Helicase</fullName>
    </submittedName>
</protein>
<dbReference type="PROSITE" id="PS51194">
    <property type="entry name" value="HELICASE_CTER"/>
    <property type="match status" value="1"/>
</dbReference>
<keyword evidence="2 5" id="KW-0347">Helicase</keyword>
<dbReference type="Gene3D" id="3.40.50.300">
    <property type="entry name" value="P-loop containing nucleotide triphosphate hydrolases"/>
    <property type="match status" value="1"/>
</dbReference>
<dbReference type="SUPFAM" id="SSF52540">
    <property type="entry name" value="P-loop containing nucleoside triphosphate hydrolases"/>
    <property type="match status" value="2"/>
</dbReference>
<keyword evidence="2 5" id="KW-0067">ATP-binding</keyword>
<evidence type="ECO:0000256" key="1">
    <source>
        <dbReference type="ARBA" id="ARBA00022801"/>
    </source>
</evidence>
<dbReference type="GO" id="GO:0005524">
    <property type="term" value="F:ATP binding"/>
    <property type="evidence" value="ECO:0007669"/>
    <property type="project" value="InterPro"/>
</dbReference>
<keyword evidence="2 5" id="KW-0547">Nucleotide-binding</keyword>
<dbReference type="KEGG" id="vsa:VSAL_I3047"/>
<evidence type="ECO:0000259" key="4">
    <source>
        <dbReference type="PROSITE" id="PS51194"/>
    </source>
</evidence>
<dbReference type="PROSITE" id="PS51192">
    <property type="entry name" value="HELICASE_ATP_BIND_1"/>
    <property type="match status" value="1"/>
</dbReference>